<evidence type="ECO:0000259" key="3">
    <source>
        <dbReference type="PROSITE" id="PS51782"/>
    </source>
</evidence>
<sequence>MKRESERVRCRGFCLQKLTGVSEPDRVAWWPDTEWRAGEVTGCHSVHGQETYIRHQPQWNIGNIHRQCLLFTVPPCPMFAKLVTLACVFTLSVGTPLPGISRDATSLSRPPVFKRNNEGPRTDADGYRCTQHYTVRPGDTCTSISIAFGLPPATLIHMNPEIGDDCAALGVGKQYCVQTIVSGNPGRSLVLNGLQ</sequence>
<dbReference type="Gene3D" id="3.10.350.10">
    <property type="entry name" value="LysM domain"/>
    <property type="match status" value="1"/>
</dbReference>
<dbReference type="GO" id="GO:0008061">
    <property type="term" value="F:chitin binding"/>
    <property type="evidence" value="ECO:0007669"/>
    <property type="project" value="UniProtKB-KW"/>
</dbReference>
<dbReference type="AlphaFoldDB" id="A0AAD7JX12"/>
<dbReference type="Proteomes" id="UP001215280">
    <property type="component" value="Unassembled WGS sequence"/>
</dbReference>
<evidence type="ECO:0000256" key="1">
    <source>
        <dbReference type="ARBA" id="ARBA00022669"/>
    </source>
</evidence>
<feature type="domain" description="LysM" evidence="3">
    <location>
        <begin position="131"/>
        <end position="177"/>
    </location>
</feature>
<keyword evidence="5" id="KW-1185">Reference proteome</keyword>
<dbReference type="InterPro" id="IPR018392">
    <property type="entry name" value="LysM"/>
</dbReference>
<keyword evidence="2" id="KW-0843">Virulence</keyword>
<dbReference type="CDD" id="cd00118">
    <property type="entry name" value="LysM"/>
    <property type="match status" value="1"/>
</dbReference>
<evidence type="ECO:0000313" key="4">
    <source>
        <dbReference type="EMBL" id="KAJ7773674.1"/>
    </source>
</evidence>
<keyword evidence="1" id="KW-0147">Chitin-binding</keyword>
<gene>
    <name evidence="4" type="ORF">DFH07DRAFT_990269</name>
</gene>
<proteinExistence type="predicted"/>
<evidence type="ECO:0000256" key="2">
    <source>
        <dbReference type="ARBA" id="ARBA00023026"/>
    </source>
</evidence>
<accession>A0AAD7JX12</accession>
<dbReference type="EMBL" id="JARJLG010000017">
    <property type="protein sequence ID" value="KAJ7773674.1"/>
    <property type="molecule type" value="Genomic_DNA"/>
</dbReference>
<dbReference type="PANTHER" id="PTHR34997:SF1">
    <property type="entry name" value="PEPTIDOGLYCAN-BINDING LYSIN DOMAIN"/>
    <property type="match status" value="1"/>
</dbReference>
<dbReference type="PANTHER" id="PTHR34997">
    <property type="entry name" value="AM15"/>
    <property type="match status" value="1"/>
</dbReference>
<protein>
    <recommendedName>
        <fullName evidence="3">LysM domain-containing protein</fullName>
    </recommendedName>
</protein>
<evidence type="ECO:0000313" key="5">
    <source>
        <dbReference type="Proteomes" id="UP001215280"/>
    </source>
</evidence>
<reference evidence="4" key="1">
    <citation type="submission" date="2023-03" db="EMBL/GenBank/DDBJ databases">
        <title>Massive genome expansion in bonnet fungi (Mycena s.s.) driven by repeated elements and novel gene families across ecological guilds.</title>
        <authorList>
            <consortium name="Lawrence Berkeley National Laboratory"/>
            <person name="Harder C.B."/>
            <person name="Miyauchi S."/>
            <person name="Viragh M."/>
            <person name="Kuo A."/>
            <person name="Thoen E."/>
            <person name="Andreopoulos B."/>
            <person name="Lu D."/>
            <person name="Skrede I."/>
            <person name="Drula E."/>
            <person name="Henrissat B."/>
            <person name="Morin E."/>
            <person name="Kohler A."/>
            <person name="Barry K."/>
            <person name="LaButti K."/>
            <person name="Morin E."/>
            <person name="Salamov A."/>
            <person name="Lipzen A."/>
            <person name="Mereny Z."/>
            <person name="Hegedus B."/>
            <person name="Baldrian P."/>
            <person name="Stursova M."/>
            <person name="Weitz H."/>
            <person name="Taylor A."/>
            <person name="Grigoriev I.V."/>
            <person name="Nagy L.G."/>
            <person name="Martin F."/>
            <person name="Kauserud H."/>
        </authorList>
    </citation>
    <scope>NUCLEOTIDE SEQUENCE</scope>
    <source>
        <strain evidence="4">CBHHK188m</strain>
    </source>
</reference>
<organism evidence="4 5">
    <name type="scientific">Mycena maculata</name>
    <dbReference type="NCBI Taxonomy" id="230809"/>
    <lineage>
        <taxon>Eukaryota</taxon>
        <taxon>Fungi</taxon>
        <taxon>Dikarya</taxon>
        <taxon>Basidiomycota</taxon>
        <taxon>Agaricomycotina</taxon>
        <taxon>Agaricomycetes</taxon>
        <taxon>Agaricomycetidae</taxon>
        <taxon>Agaricales</taxon>
        <taxon>Marasmiineae</taxon>
        <taxon>Mycenaceae</taxon>
        <taxon>Mycena</taxon>
    </lineage>
</organism>
<dbReference type="SUPFAM" id="SSF54106">
    <property type="entry name" value="LysM domain"/>
    <property type="match status" value="1"/>
</dbReference>
<dbReference type="PROSITE" id="PS51782">
    <property type="entry name" value="LYSM"/>
    <property type="match status" value="1"/>
</dbReference>
<comment type="caution">
    <text evidence="4">The sequence shown here is derived from an EMBL/GenBank/DDBJ whole genome shotgun (WGS) entry which is preliminary data.</text>
</comment>
<dbReference type="SMART" id="SM00257">
    <property type="entry name" value="LysM"/>
    <property type="match status" value="1"/>
</dbReference>
<dbReference type="Pfam" id="PF01476">
    <property type="entry name" value="LysM"/>
    <property type="match status" value="1"/>
</dbReference>
<dbReference type="InterPro" id="IPR052210">
    <property type="entry name" value="LysM1-like"/>
</dbReference>
<name>A0AAD7JX12_9AGAR</name>
<dbReference type="InterPro" id="IPR036779">
    <property type="entry name" value="LysM_dom_sf"/>
</dbReference>